<evidence type="ECO:0000313" key="1">
    <source>
        <dbReference type="EMBL" id="CAK7328611.1"/>
    </source>
</evidence>
<name>A0AAV1R8H0_9ROSI</name>
<proteinExistence type="predicted"/>
<organism evidence="1 3">
    <name type="scientific">Dovyalis caffra</name>
    <dbReference type="NCBI Taxonomy" id="77055"/>
    <lineage>
        <taxon>Eukaryota</taxon>
        <taxon>Viridiplantae</taxon>
        <taxon>Streptophyta</taxon>
        <taxon>Embryophyta</taxon>
        <taxon>Tracheophyta</taxon>
        <taxon>Spermatophyta</taxon>
        <taxon>Magnoliopsida</taxon>
        <taxon>eudicotyledons</taxon>
        <taxon>Gunneridae</taxon>
        <taxon>Pentapetalae</taxon>
        <taxon>rosids</taxon>
        <taxon>fabids</taxon>
        <taxon>Malpighiales</taxon>
        <taxon>Salicaceae</taxon>
        <taxon>Flacourtieae</taxon>
        <taxon>Dovyalis</taxon>
    </lineage>
</organism>
<dbReference type="EMBL" id="CAWUPB010000903">
    <property type="protein sequence ID" value="CAK7328611.1"/>
    <property type="molecule type" value="Genomic_DNA"/>
</dbReference>
<evidence type="ECO:0000313" key="3">
    <source>
        <dbReference type="Proteomes" id="UP001314170"/>
    </source>
</evidence>
<accession>A0AAV1R8H0</accession>
<comment type="caution">
    <text evidence="1">The sequence shown here is derived from an EMBL/GenBank/DDBJ whole genome shotgun (WGS) entry which is preliminary data.</text>
</comment>
<sequence length="183" mass="21095">MRSVVSKRWPTRPFSLNILGSEEDRVETRSVRFSRSQEQGFRKVEPAQDPKTFKSSSNLDIKVKKELLREAGRSVFLWYYTRKKIEEKAFKKERESDGQPYLSLYVAREPSSTSLATSDSITLFGGSFVLHSLAITRRERSKWLAKANREGRTNGSEIDCFRADLWSCCLDYLRIRGAVLGND</sequence>
<evidence type="ECO:0000313" key="2">
    <source>
        <dbReference type="EMBL" id="CAK7328683.1"/>
    </source>
</evidence>
<dbReference type="AlphaFoldDB" id="A0AAV1R8H0"/>
<keyword evidence="3" id="KW-1185">Reference proteome</keyword>
<protein>
    <submittedName>
        <fullName evidence="1">Uncharacterized protein</fullName>
    </submittedName>
</protein>
<reference evidence="1 3" key="1">
    <citation type="submission" date="2024-01" db="EMBL/GenBank/DDBJ databases">
        <authorList>
            <person name="Waweru B."/>
        </authorList>
    </citation>
    <scope>NUCLEOTIDE SEQUENCE [LARGE SCALE GENOMIC DNA]</scope>
</reference>
<dbReference type="Proteomes" id="UP001314170">
    <property type="component" value="Unassembled WGS sequence"/>
</dbReference>
<gene>
    <name evidence="1" type="ORF">DCAF_LOCUS6338</name>
    <name evidence="2" type="ORF">DCAF_LOCUS6412</name>
</gene>
<dbReference type="EMBL" id="CAWUPB010000903">
    <property type="protein sequence ID" value="CAK7328683.1"/>
    <property type="molecule type" value="Genomic_DNA"/>
</dbReference>